<dbReference type="Proteomes" id="UP000236333">
    <property type="component" value="Unassembled WGS sequence"/>
</dbReference>
<evidence type="ECO:0000256" key="5">
    <source>
        <dbReference type="ARBA" id="ARBA00023242"/>
    </source>
</evidence>
<dbReference type="GO" id="GO:0031515">
    <property type="term" value="C:tRNA (m1A) methyltransferase complex"/>
    <property type="evidence" value="ECO:0007669"/>
    <property type="project" value="InterPro"/>
</dbReference>
<comment type="subcellular location">
    <subcellularLocation>
        <location evidence="1">Nucleus</location>
    </subcellularLocation>
</comment>
<dbReference type="GO" id="GO:0008168">
    <property type="term" value="F:methyltransferase activity"/>
    <property type="evidence" value="ECO:0007669"/>
    <property type="project" value="UniProtKB-KW"/>
</dbReference>
<evidence type="ECO:0000256" key="7">
    <source>
        <dbReference type="SAM" id="MobiDB-lite"/>
    </source>
</evidence>
<evidence type="ECO:0000313" key="8">
    <source>
        <dbReference type="EMBL" id="PNH11755.1"/>
    </source>
</evidence>
<organism evidence="8 9">
    <name type="scientific">Tetrabaena socialis</name>
    <dbReference type="NCBI Taxonomy" id="47790"/>
    <lineage>
        <taxon>Eukaryota</taxon>
        <taxon>Viridiplantae</taxon>
        <taxon>Chlorophyta</taxon>
        <taxon>core chlorophytes</taxon>
        <taxon>Chlorophyceae</taxon>
        <taxon>CS clade</taxon>
        <taxon>Chlamydomonadales</taxon>
        <taxon>Tetrabaenaceae</taxon>
        <taxon>Tetrabaena</taxon>
    </lineage>
</organism>
<dbReference type="GO" id="GO:0005634">
    <property type="term" value="C:nucleus"/>
    <property type="evidence" value="ECO:0007669"/>
    <property type="project" value="UniProtKB-SubCell"/>
</dbReference>
<reference evidence="8 9" key="1">
    <citation type="journal article" date="2017" name="Mol. Biol. Evol.">
        <title>The 4-celled Tetrabaena socialis nuclear genome reveals the essential components for genetic control of cell number at the origin of multicellularity in the volvocine lineage.</title>
        <authorList>
            <person name="Featherston J."/>
            <person name="Arakaki Y."/>
            <person name="Hanschen E.R."/>
            <person name="Ferris P.J."/>
            <person name="Michod R.E."/>
            <person name="Olson B.J.S.C."/>
            <person name="Nozaki H."/>
            <person name="Durand P.M."/>
        </authorList>
    </citation>
    <scope>NUCLEOTIDE SEQUENCE [LARGE SCALE GENOMIC DNA]</scope>
    <source>
        <strain evidence="8 9">NIES-571</strain>
    </source>
</reference>
<dbReference type="GO" id="GO:0030488">
    <property type="term" value="P:tRNA methylation"/>
    <property type="evidence" value="ECO:0007669"/>
    <property type="project" value="InterPro"/>
</dbReference>
<evidence type="ECO:0000256" key="2">
    <source>
        <dbReference type="ARBA" id="ARBA00008320"/>
    </source>
</evidence>
<evidence type="ECO:0000256" key="6">
    <source>
        <dbReference type="ARBA" id="ARBA00032319"/>
    </source>
</evidence>
<feature type="compositionally biased region" description="Gly residues" evidence="7">
    <location>
        <begin position="279"/>
        <end position="302"/>
    </location>
</feature>
<keyword evidence="8" id="KW-0808">Transferase</keyword>
<keyword evidence="9" id="KW-1185">Reference proteome</keyword>
<comment type="caution">
    <text evidence="8">The sequence shown here is derived from an EMBL/GenBank/DDBJ whole genome shotgun (WGS) entry which is preliminary data.</text>
</comment>
<dbReference type="InterPro" id="IPR017423">
    <property type="entry name" value="TRM6"/>
</dbReference>
<dbReference type="PANTHER" id="PTHR12945">
    <property type="entry name" value="TRANSLATION INITIATION FACTOR EIF3-RELATED"/>
    <property type="match status" value="1"/>
</dbReference>
<dbReference type="PANTHER" id="PTHR12945:SF0">
    <property type="entry name" value="TRNA (ADENINE(58)-N(1))-METHYLTRANSFERASE NON-CATALYTIC SUBUNIT TRM6"/>
    <property type="match status" value="1"/>
</dbReference>
<evidence type="ECO:0000256" key="3">
    <source>
        <dbReference type="ARBA" id="ARBA00021704"/>
    </source>
</evidence>
<name>A0A2J8AGV3_9CHLO</name>
<protein>
    <recommendedName>
        <fullName evidence="3">tRNA (adenine(58)-N(1))-methyltransferase non-catalytic subunit TRM6</fullName>
    </recommendedName>
    <alternativeName>
        <fullName evidence="6">tRNA(m1A58)-methyltransferase subunit TRM6</fullName>
    </alternativeName>
</protein>
<comment type="similarity">
    <text evidence="2">Belongs to the TRM6/GCD10 family.</text>
</comment>
<dbReference type="EMBL" id="PGGS01000022">
    <property type="protein sequence ID" value="PNH11755.1"/>
    <property type="molecule type" value="Genomic_DNA"/>
</dbReference>
<keyword evidence="5" id="KW-0539">Nucleus</keyword>
<feature type="region of interest" description="Disordered" evidence="7">
    <location>
        <begin position="259"/>
        <end position="325"/>
    </location>
</feature>
<gene>
    <name evidence="8" type="ORF">TSOC_001346</name>
</gene>
<keyword evidence="8" id="KW-0489">Methyltransferase</keyword>
<evidence type="ECO:0000256" key="1">
    <source>
        <dbReference type="ARBA" id="ARBA00004123"/>
    </source>
</evidence>
<keyword evidence="4" id="KW-0819">tRNA processing</keyword>
<evidence type="ECO:0000313" key="9">
    <source>
        <dbReference type="Proteomes" id="UP000236333"/>
    </source>
</evidence>
<dbReference type="Pfam" id="PF04189">
    <property type="entry name" value="Gcd10p"/>
    <property type="match status" value="1"/>
</dbReference>
<accession>A0A2J8AGV3</accession>
<dbReference type="AlphaFoldDB" id="A0A2J8AGV3"/>
<proteinExistence type="inferred from homology"/>
<sequence>MAADGLVCENDPLVLDVNGEKLTFVQKFKGGGTIRVGKFTVSGAPLVGAPYGALFEVTADGRRLQRVLLPPADEITRVTDTDKDNSKLNDRNTENQKLTQDHIEELKKSGKAGAEIVEALCSNSATFQNKTEFSQDKYKRRKAKKYNTYLTVRKPIARIICDAYYDKAPERVWYLRHDSLAVLLSLANVAAGAKVLVVESCMGVVTAAAVERLGGVGSVCALQLDDRPAPVDAVRQMNLSPAQRSVLFTALASSLLRDRSRENGQGGRGWGRGDRGRGRGGGGGRWNGGGGGRGEGGGSGRGGRGKRGAEDGGTGASPGAKRQAL</sequence>
<evidence type="ECO:0000256" key="4">
    <source>
        <dbReference type="ARBA" id="ARBA00022694"/>
    </source>
</evidence>
<dbReference type="OrthoDB" id="10254665at2759"/>